<gene>
    <name evidence="1" type="ORF">OCK74_21840</name>
</gene>
<dbReference type="Proteomes" id="UP001155483">
    <property type="component" value="Unassembled WGS sequence"/>
</dbReference>
<dbReference type="EMBL" id="JAOTIF010000023">
    <property type="protein sequence ID" value="MCU7551778.1"/>
    <property type="molecule type" value="Genomic_DNA"/>
</dbReference>
<keyword evidence="2" id="KW-1185">Reference proteome</keyword>
<organism evidence="1 2">
    <name type="scientific">Paraflavisolibacter caeni</name>
    <dbReference type="NCBI Taxonomy" id="2982496"/>
    <lineage>
        <taxon>Bacteria</taxon>
        <taxon>Pseudomonadati</taxon>
        <taxon>Bacteroidota</taxon>
        <taxon>Chitinophagia</taxon>
        <taxon>Chitinophagales</taxon>
        <taxon>Chitinophagaceae</taxon>
        <taxon>Paraflavisolibacter</taxon>
    </lineage>
</organism>
<evidence type="ECO:0000313" key="1">
    <source>
        <dbReference type="EMBL" id="MCU7551778.1"/>
    </source>
</evidence>
<dbReference type="RefSeq" id="WP_279299215.1">
    <property type="nucleotide sequence ID" value="NZ_JAOTIF010000023.1"/>
</dbReference>
<reference evidence="1" key="1">
    <citation type="submission" date="2022-09" db="EMBL/GenBank/DDBJ databases">
        <authorList>
            <person name="Yuan C."/>
            <person name="Ke Z."/>
        </authorList>
    </citation>
    <scope>NUCLEOTIDE SEQUENCE</scope>
    <source>
        <strain evidence="1">LB-8</strain>
    </source>
</reference>
<reference evidence="1" key="2">
    <citation type="submission" date="2023-04" db="EMBL/GenBank/DDBJ databases">
        <title>Paracnuella aquatica gen. nov., sp. nov., a member of the family Chitinophagaceae isolated from a hot spring.</title>
        <authorList>
            <person name="Wang C."/>
        </authorList>
    </citation>
    <scope>NUCLEOTIDE SEQUENCE</scope>
    <source>
        <strain evidence="1">LB-8</strain>
    </source>
</reference>
<sequence length="370" mass="41565">MKQVLVILIFISIHGFGQVYSNKEVGKKNIDLIDSLKNSEYPYVLPIWGEKAHKAGYTLPLSAGISTQYVWQESEVVIDNLHAAINDGELVDVSEFARLYNTITKLHAVNIRPDLWILPFLNFYGILAQSNPSTTTSVGIFLPDSTGNFEQVVEFQVNSANKATSVGFGITPTIGVGGGWMAWDMNFTWTDIPTLSSPAFAFVMGPRFGKSFRFKNPARNLNFWVGAFRLSLNSGTEGVFKLDEVVDTETFQAKVDQGLDALDQRYTEVEMWWNNLSESEKRNPANKARYTAANRVFDAAGKLLTGLDEAATHIEESTISYSMDKRPKDKWNFTVGAQYQINKHWMIRGEYGFLGSRNQFIGGLQYRFGL</sequence>
<dbReference type="SUPFAM" id="SSF56925">
    <property type="entry name" value="OMPA-like"/>
    <property type="match status" value="1"/>
</dbReference>
<dbReference type="InterPro" id="IPR011250">
    <property type="entry name" value="OMP/PagP_B-barrel"/>
</dbReference>
<accession>A0A9X2Y1R0</accession>
<proteinExistence type="predicted"/>
<comment type="caution">
    <text evidence="1">The sequence shown here is derived from an EMBL/GenBank/DDBJ whole genome shotgun (WGS) entry which is preliminary data.</text>
</comment>
<evidence type="ECO:0000313" key="2">
    <source>
        <dbReference type="Proteomes" id="UP001155483"/>
    </source>
</evidence>
<dbReference type="AlphaFoldDB" id="A0A9X2Y1R0"/>
<protein>
    <submittedName>
        <fullName evidence="1">Uncharacterized protein</fullName>
    </submittedName>
</protein>
<name>A0A9X2Y1R0_9BACT</name>